<dbReference type="Proteomes" id="UP000595448">
    <property type="component" value="Chromosome"/>
</dbReference>
<name>A0ABX7BN50_9CAUL</name>
<evidence type="ECO:0008006" key="4">
    <source>
        <dbReference type="Google" id="ProtNLM"/>
    </source>
</evidence>
<evidence type="ECO:0000313" key="2">
    <source>
        <dbReference type="EMBL" id="QQQ19012.1"/>
    </source>
</evidence>
<keyword evidence="3" id="KW-1185">Reference proteome</keyword>
<evidence type="ECO:0000313" key="3">
    <source>
        <dbReference type="Proteomes" id="UP000595448"/>
    </source>
</evidence>
<dbReference type="RefSeq" id="WP_201103366.1">
    <property type="nucleotide sequence ID" value="NZ_CP067977.1"/>
</dbReference>
<organism evidence="2 3">
    <name type="scientific">Brevundimonas vitisensis</name>
    <dbReference type="NCBI Taxonomy" id="2800818"/>
    <lineage>
        <taxon>Bacteria</taxon>
        <taxon>Pseudomonadati</taxon>
        <taxon>Pseudomonadota</taxon>
        <taxon>Alphaproteobacteria</taxon>
        <taxon>Caulobacterales</taxon>
        <taxon>Caulobacteraceae</taxon>
        <taxon>Brevundimonas</taxon>
    </lineage>
</organism>
<reference evidence="2 3" key="1">
    <citation type="submission" date="2021-01" db="EMBL/GenBank/DDBJ databases">
        <title>Brevundimonas vitis sp. nov., an bacterium isolated from grape (Vitis vinifera).</title>
        <authorList>
            <person name="Jiang L."/>
            <person name="Lee J."/>
        </authorList>
    </citation>
    <scope>NUCLEOTIDE SEQUENCE [LARGE SCALE GENOMIC DNA]</scope>
    <source>
        <strain evidence="2 3">GRTSA-9</strain>
    </source>
</reference>
<proteinExistence type="predicted"/>
<gene>
    <name evidence="2" type="ORF">JIP62_02450</name>
</gene>
<keyword evidence="1" id="KW-0732">Signal</keyword>
<feature type="signal peptide" evidence="1">
    <location>
        <begin position="1"/>
        <end position="21"/>
    </location>
</feature>
<evidence type="ECO:0000256" key="1">
    <source>
        <dbReference type="SAM" id="SignalP"/>
    </source>
</evidence>
<dbReference type="EMBL" id="CP067977">
    <property type="protein sequence ID" value="QQQ19012.1"/>
    <property type="molecule type" value="Genomic_DNA"/>
</dbReference>
<protein>
    <recommendedName>
        <fullName evidence="4">Secreted protein</fullName>
    </recommendedName>
</protein>
<sequence length="151" mass="16222">MKRYRSLAALMALFGATTALAQDAVPFAPSGTWFFRTDARANGRPVCSEWWTFGPGDQMLVNSGEEKVNKRFRVEQDDTGLWLVTENLATNGLPDCMGQSSATVSPGENRIYLVPMNGGRVLTCPAPGRTPDGAPYVSGCYGAIMPADQVG</sequence>
<accession>A0ABX7BN50</accession>
<feature type="chain" id="PRO_5045619512" description="Secreted protein" evidence="1">
    <location>
        <begin position="22"/>
        <end position="151"/>
    </location>
</feature>